<keyword evidence="1" id="KW-0479">Metal-binding</keyword>
<keyword evidence="4" id="KW-1185">Reference proteome</keyword>
<evidence type="ECO:0000313" key="4">
    <source>
        <dbReference type="Proteomes" id="UP000507470"/>
    </source>
</evidence>
<dbReference type="SMART" id="SM00336">
    <property type="entry name" value="BBOX"/>
    <property type="match status" value="2"/>
</dbReference>
<gene>
    <name evidence="3" type="ORF">MCOR_1575</name>
</gene>
<dbReference type="AlphaFoldDB" id="A0A6J7ZW38"/>
<organism evidence="3 4">
    <name type="scientific">Mytilus coruscus</name>
    <name type="common">Sea mussel</name>
    <dbReference type="NCBI Taxonomy" id="42192"/>
    <lineage>
        <taxon>Eukaryota</taxon>
        <taxon>Metazoa</taxon>
        <taxon>Spiralia</taxon>
        <taxon>Lophotrochozoa</taxon>
        <taxon>Mollusca</taxon>
        <taxon>Bivalvia</taxon>
        <taxon>Autobranchia</taxon>
        <taxon>Pteriomorphia</taxon>
        <taxon>Mytilida</taxon>
        <taxon>Mytiloidea</taxon>
        <taxon>Mytilidae</taxon>
        <taxon>Mytilinae</taxon>
        <taxon>Mytilus</taxon>
    </lineage>
</organism>
<dbReference type="SUPFAM" id="SSF57845">
    <property type="entry name" value="B-box zinc-binding domain"/>
    <property type="match status" value="1"/>
</dbReference>
<evidence type="ECO:0000256" key="1">
    <source>
        <dbReference type="PROSITE-ProRule" id="PRU00024"/>
    </source>
</evidence>
<accession>A0A6J7ZW38</accession>
<evidence type="ECO:0000259" key="2">
    <source>
        <dbReference type="PROSITE" id="PS50119"/>
    </source>
</evidence>
<dbReference type="Gene3D" id="3.30.160.60">
    <property type="entry name" value="Classic Zinc Finger"/>
    <property type="match status" value="1"/>
</dbReference>
<dbReference type="CDD" id="cd19757">
    <property type="entry name" value="Bbox1"/>
    <property type="match status" value="1"/>
</dbReference>
<dbReference type="EMBL" id="CACVKT020000326">
    <property type="protein sequence ID" value="CAC5358239.1"/>
    <property type="molecule type" value="Genomic_DNA"/>
</dbReference>
<dbReference type="Pfam" id="PF00643">
    <property type="entry name" value="zf-B_box"/>
    <property type="match status" value="1"/>
</dbReference>
<reference evidence="3 4" key="1">
    <citation type="submission" date="2020-06" db="EMBL/GenBank/DDBJ databases">
        <authorList>
            <person name="Li R."/>
            <person name="Bekaert M."/>
        </authorList>
    </citation>
    <scope>NUCLEOTIDE SEQUENCE [LARGE SCALE GENOMIC DNA]</scope>
    <source>
        <strain evidence="4">wild</strain>
    </source>
</reference>
<proteinExistence type="predicted"/>
<dbReference type="InterPro" id="IPR047153">
    <property type="entry name" value="TRIM45/56/19-like"/>
</dbReference>
<dbReference type="PANTHER" id="PTHR25462">
    <property type="entry name" value="BONUS, ISOFORM C-RELATED"/>
    <property type="match status" value="1"/>
</dbReference>
<dbReference type="PANTHER" id="PTHR25462:SF296">
    <property type="entry name" value="MEIOTIC P26, ISOFORM F"/>
    <property type="match status" value="1"/>
</dbReference>
<dbReference type="Proteomes" id="UP000507470">
    <property type="component" value="Unassembled WGS sequence"/>
</dbReference>
<keyword evidence="1" id="KW-0863">Zinc-finger</keyword>
<sequence>MATAEPSCDICMNLHVTKFASVWCSECEEAICEDCEKRHRIQKATKNHKTIPIEDYQELPLCITNINLECEDHNQKLDFYCSIHNEPCCTRCVSEKHKDCRELKPLSEVADGVKSSAAFSDLQDRVSDMSQVIGQLIQEKLNNKSNLQIQGTTIIDEVERVRKAVNKHLDTIQDELLTNHGDNDRQQRDNIDCLVD</sequence>
<protein>
    <recommendedName>
        <fullName evidence="2">B box-type domain-containing protein</fullName>
    </recommendedName>
</protein>
<dbReference type="GO" id="GO:0008270">
    <property type="term" value="F:zinc ion binding"/>
    <property type="evidence" value="ECO:0007669"/>
    <property type="project" value="UniProtKB-KW"/>
</dbReference>
<evidence type="ECO:0000313" key="3">
    <source>
        <dbReference type="EMBL" id="CAC5358239.1"/>
    </source>
</evidence>
<dbReference type="InterPro" id="IPR000315">
    <property type="entry name" value="Znf_B-box"/>
</dbReference>
<keyword evidence="1" id="KW-0862">Zinc</keyword>
<feature type="domain" description="B box-type" evidence="2">
    <location>
        <begin position="6"/>
        <end position="53"/>
    </location>
</feature>
<name>A0A6J7ZW38_MYTCO</name>
<dbReference type="OrthoDB" id="6270329at2759"/>
<dbReference type="PROSITE" id="PS50119">
    <property type="entry name" value="ZF_BBOX"/>
    <property type="match status" value="1"/>
</dbReference>